<dbReference type="Proteomes" id="UP001652338">
    <property type="component" value="Unassembled WGS sequence"/>
</dbReference>
<keyword evidence="2" id="KW-1185">Reference proteome</keyword>
<evidence type="ECO:0000313" key="1">
    <source>
        <dbReference type="EMBL" id="MCU6725825.1"/>
    </source>
</evidence>
<dbReference type="Pfam" id="PF13151">
    <property type="entry name" value="DUF3990"/>
    <property type="match status" value="1"/>
</dbReference>
<evidence type="ECO:0000313" key="2">
    <source>
        <dbReference type="Proteomes" id="UP001652338"/>
    </source>
</evidence>
<dbReference type="EMBL" id="JAOQKE010000014">
    <property type="protein sequence ID" value="MCU6725825.1"/>
    <property type="molecule type" value="Genomic_DNA"/>
</dbReference>
<gene>
    <name evidence="1" type="ORF">OCV47_10765</name>
</gene>
<proteinExistence type="predicted"/>
<reference evidence="1 2" key="1">
    <citation type="journal article" date="2021" name="ISME Commun">
        <title>Automated analysis of genomic sequences facilitates high-throughput and comprehensive description of bacteria.</title>
        <authorList>
            <person name="Hitch T.C.A."/>
        </authorList>
    </citation>
    <scope>NUCLEOTIDE SEQUENCE [LARGE SCALE GENOMIC DNA]</scope>
    <source>
        <strain evidence="1 2">Sanger_29</strain>
    </source>
</reference>
<dbReference type="InterPro" id="IPR025051">
    <property type="entry name" value="DUF3990"/>
</dbReference>
<name>A0ABT2SNH2_9FIRM</name>
<dbReference type="RefSeq" id="WP_262655095.1">
    <property type="nucleotide sequence ID" value="NZ_JAOQKE010000014.1"/>
</dbReference>
<comment type="caution">
    <text evidence="1">The sequence shown here is derived from an EMBL/GenBank/DDBJ whole genome shotgun (WGS) entry which is preliminary data.</text>
</comment>
<protein>
    <submittedName>
        <fullName evidence="1">DUF3990 domain-containing protein</fullName>
    </submittedName>
</protein>
<sequence length="162" mass="19512">MELYHGSTYDFTEIDLSKARKGKDFGLGYYLTTNKSQAIRWATRGKMKKEGFLYTYAFDEKILNGYEFNIKKLTRYNKEWADFLCKCRLEFYNSDHDIIYDRMADSTFKVLSNYIERYYFGEIDLNMLLLIARFPKNRRYDQYCFKTKRAIEKLSLVKKEGV</sequence>
<organism evidence="1 2">
    <name type="scientific">Muricoprocola aceti</name>
    <dbReference type="NCBI Taxonomy" id="2981772"/>
    <lineage>
        <taxon>Bacteria</taxon>
        <taxon>Bacillati</taxon>
        <taxon>Bacillota</taxon>
        <taxon>Clostridia</taxon>
        <taxon>Lachnospirales</taxon>
        <taxon>Lachnospiraceae</taxon>
        <taxon>Muricoprocola</taxon>
    </lineage>
</organism>
<accession>A0ABT2SNH2</accession>